<sequence length="233" mass="27140">MKKILFYLAICCFLPKLFAQEEEVKNEPFFETDSLYVEDQFYIGATYNIMFNRPDNVSQRNLSNGIYAGFIKDLPVNKNRNKAIGIGLGYSVNTYFDEIKITRQGDDVVYEVIDSEISISKNKIITHIVELPIEFRWRTSTPDKYQFWRIYPGFKLGYVFSDIYKFESGAERLRFSNPDLNKLQYGVTISVGYNTWNLNAYYGLNQMFDNASLSDGTAINTRDFKLGLMFYIL</sequence>
<feature type="chain" id="PRO_5026876441" evidence="1">
    <location>
        <begin position="20"/>
        <end position="233"/>
    </location>
</feature>
<evidence type="ECO:0000313" key="4">
    <source>
        <dbReference type="Proteomes" id="UP000474296"/>
    </source>
</evidence>
<dbReference type="EMBL" id="JAABOQ010000005">
    <property type="protein sequence ID" value="NER18061.1"/>
    <property type="molecule type" value="Genomic_DNA"/>
</dbReference>
<reference evidence="3 4" key="1">
    <citation type="submission" date="2020-01" db="EMBL/GenBank/DDBJ databases">
        <title>Spongiivirga citrea KCTC 32990T.</title>
        <authorList>
            <person name="Wang G."/>
        </authorList>
    </citation>
    <scope>NUCLEOTIDE SEQUENCE [LARGE SCALE GENOMIC DNA]</scope>
    <source>
        <strain evidence="3 4">KCTC 32990</strain>
    </source>
</reference>
<evidence type="ECO:0000313" key="3">
    <source>
        <dbReference type="EMBL" id="NER18061.1"/>
    </source>
</evidence>
<dbReference type="Proteomes" id="UP000474296">
    <property type="component" value="Unassembled WGS sequence"/>
</dbReference>
<evidence type="ECO:0000256" key="1">
    <source>
        <dbReference type="SAM" id="SignalP"/>
    </source>
</evidence>
<proteinExistence type="predicted"/>
<dbReference type="InterPro" id="IPR025665">
    <property type="entry name" value="Beta-barrel_OMP_2"/>
</dbReference>
<name>A0A6M0CJP8_9FLAO</name>
<keyword evidence="1" id="KW-0732">Signal</keyword>
<dbReference type="RefSeq" id="WP_164032742.1">
    <property type="nucleotide sequence ID" value="NZ_JAABOQ010000005.1"/>
</dbReference>
<gene>
    <name evidence="3" type="ORF">GWK10_12615</name>
</gene>
<feature type="signal peptide" evidence="1">
    <location>
        <begin position="1"/>
        <end position="19"/>
    </location>
</feature>
<dbReference type="Pfam" id="PF13568">
    <property type="entry name" value="OMP_b-brl_2"/>
    <property type="match status" value="1"/>
</dbReference>
<evidence type="ECO:0000259" key="2">
    <source>
        <dbReference type="Pfam" id="PF13568"/>
    </source>
</evidence>
<comment type="caution">
    <text evidence="3">The sequence shown here is derived from an EMBL/GenBank/DDBJ whole genome shotgun (WGS) entry which is preliminary data.</text>
</comment>
<feature type="domain" description="Outer membrane protein beta-barrel" evidence="2">
    <location>
        <begin position="18"/>
        <end position="209"/>
    </location>
</feature>
<keyword evidence="4" id="KW-1185">Reference proteome</keyword>
<dbReference type="AlphaFoldDB" id="A0A6M0CJP8"/>
<protein>
    <submittedName>
        <fullName evidence="3">Outer membrane beta-barrel protein</fullName>
    </submittedName>
</protein>
<organism evidence="3 4">
    <name type="scientific">Spongiivirga citrea</name>
    <dbReference type="NCBI Taxonomy" id="1481457"/>
    <lineage>
        <taxon>Bacteria</taxon>
        <taxon>Pseudomonadati</taxon>
        <taxon>Bacteroidota</taxon>
        <taxon>Flavobacteriia</taxon>
        <taxon>Flavobacteriales</taxon>
        <taxon>Flavobacteriaceae</taxon>
        <taxon>Spongiivirga</taxon>
    </lineage>
</organism>
<accession>A0A6M0CJP8</accession>